<dbReference type="PANTHER" id="PTHR23150:SF19">
    <property type="entry name" value="FORMYLGLYCINE-GENERATING ENZYME"/>
    <property type="match status" value="1"/>
</dbReference>
<dbReference type="Gene3D" id="3.40.50.10140">
    <property type="entry name" value="Toll/interleukin-1 receptor homology (TIR) domain"/>
    <property type="match status" value="1"/>
</dbReference>
<dbReference type="InterPro" id="IPR000157">
    <property type="entry name" value="TIR_dom"/>
</dbReference>
<feature type="domain" description="TIR" evidence="2">
    <location>
        <begin position="154"/>
        <end position="286"/>
    </location>
</feature>
<sequence>MDILTQAMKLLRPLMDKARRNTWLILAFDGKHRDIYDAIDQDGTTMDFTVHCVSRLQARGCVGSRHALSLLLEEVRGDAGDELQDSFQSLIDELDGPCSARRSGGAGAHAAFEPSTLAGQAADAAKSEARSQIALTPRFPGGPSQARPDAAASTKRDFFVSYTGIDKDWAEWIAWQLEDAGYTAFIQAWDFHAGGNFVLDMHRAAANARQTIAVLSKDYLAAPFPQAEWAAAFAQDPTGAARVLVPVRVGDCQPEGQLRAITYVELVGLDEPTARQALLTRIRGERLKPSHPPGFPGTTASAATASPQPGFPGQPQALGELRAALLAGRPVPEPGKQALEQILRYSPRTLEDYRLARVAEWSQARYALDKRFTRLTLLLDQGPEAQGTRWQAQQNTFDDLRKVLVEAQEPALVLLGPPGCGKSTLLRRLELDLALDALRAAEPEQAPLSFFVPLNRYRPTRPGAALPAPADWLAQEWAQRYPQLPALGELLQSARLVLLLDAVNELPHADEADYRERIACWRDFLNELPTGTRTIFSCRSLDYSAPLSTPAAPVTHVRIEQLGDPQVEEFLTLHDADRGPALWQQLRGTPQLDLFRSPFYLRLLLAQTGEDGTALSGKAALFTGFVRQALRREIDADNPLFRPGVLLGKRDLARIIGPQWRNAIDLPSCAPLLPALCQLAFALQARRAPGEASRVRVPYDDALELLGEQHSEDLLHAGVALQVLEVQWDDVFYVHQLLQEYFAARALAATPQPALAASAWRADQISPTLEEVLAGLADSDPLPEAPTTGWEETFVLATAMASVPADFIDAVMAVNLPLAGRCAAQPDVSFPEALRSRLQQALLARSRDPAADLRARIAAAGALGELGDPRFTRCSGVHGDYLLPPLVDIAAGDYPIGSDEGLYEDESPVHPVPLAASAIARFPVTNAEWRLFIAAGAYDDEGWWEGRAAQDWRRGEGTAEGPKQQWRQDRQWFNDDPQRIGNLLREGQITSKQAEDWETIRLMSEDEFEAQLDDWYPAGRQTQPTNWKDPAYNDPAQPVVGICWYEARAYCAWLSAQTGQCWRLPSEAEWEAAARGSAGRRYAWGRNFDAGSCNTCATHIRGTTPIGVFPSGDTPEGLVDMSGNVWEWTSSAYHSYPYAADARREEPEQAGARRVQRGGSWDILHHHARCVFRNYDDPCYRGSVVGLRLACTPHPETLKPQL</sequence>
<dbReference type="SUPFAM" id="SSF52540">
    <property type="entry name" value="P-loop containing nucleoside triphosphate hydrolases"/>
    <property type="match status" value="1"/>
</dbReference>
<dbReference type="InterPro" id="IPR035897">
    <property type="entry name" value="Toll_tir_struct_dom_sf"/>
</dbReference>
<dbReference type="Gene3D" id="3.90.1580.10">
    <property type="entry name" value="paralog of FGE (formylglycine-generating enzyme)"/>
    <property type="match status" value="1"/>
</dbReference>
<dbReference type="Pfam" id="PF13676">
    <property type="entry name" value="TIR_2"/>
    <property type="match status" value="1"/>
</dbReference>
<dbReference type="GO" id="GO:0007165">
    <property type="term" value="P:signal transduction"/>
    <property type="evidence" value="ECO:0007669"/>
    <property type="project" value="InterPro"/>
</dbReference>
<comment type="caution">
    <text evidence="3">The sequence shown here is derived from an EMBL/GenBank/DDBJ whole genome shotgun (WGS) entry which is preliminary data.</text>
</comment>
<dbReference type="InterPro" id="IPR042095">
    <property type="entry name" value="SUMF_sf"/>
</dbReference>
<dbReference type="InterPro" id="IPR016187">
    <property type="entry name" value="CTDL_fold"/>
</dbReference>
<dbReference type="PROSITE" id="PS50104">
    <property type="entry name" value="TIR"/>
    <property type="match status" value="1"/>
</dbReference>
<dbReference type="InterPro" id="IPR007111">
    <property type="entry name" value="NACHT_NTPase"/>
</dbReference>
<dbReference type="SMART" id="SM00255">
    <property type="entry name" value="TIR"/>
    <property type="match status" value="1"/>
</dbReference>
<reference evidence="3 4" key="1">
    <citation type="submission" date="2018-05" db="EMBL/GenBank/DDBJ databases">
        <title>Integrated omic analyses show evidence that a Ca. Accumulibacter phosphatis strain performs denitrification under micro-aerobic conditions.</title>
        <authorList>
            <person name="Camejo P.Y."/>
            <person name="Katherine M.D."/>
            <person name="Daniel N.R."/>
        </authorList>
    </citation>
    <scope>NUCLEOTIDE SEQUENCE [LARGE SCALE GENOMIC DNA]</scope>
    <source>
        <strain evidence="3">UW-LDO-IC</strain>
    </source>
</reference>
<feature type="region of interest" description="Disordered" evidence="1">
    <location>
        <begin position="285"/>
        <end position="307"/>
    </location>
</feature>
<dbReference type="Gene3D" id="3.40.50.300">
    <property type="entry name" value="P-loop containing nucleotide triphosphate hydrolases"/>
    <property type="match status" value="1"/>
</dbReference>
<dbReference type="EMBL" id="QPGA01000004">
    <property type="protein sequence ID" value="RDE51784.1"/>
    <property type="molecule type" value="Genomic_DNA"/>
</dbReference>
<proteinExistence type="predicted"/>
<dbReference type="Proteomes" id="UP000253831">
    <property type="component" value="Unassembled WGS sequence"/>
</dbReference>
<dbReference type="SUPFAM" id="SSF56436">
    <property type="entry name" value="C-type lectin-like"/>
    <property type="match status" value="1"/>
</dbReference>
<dbReference type="PANTHER" id="PTHR23150">
    <property type="entry name" value="SULFATASE MODIFYING FACTOR 1, 2"/>
    <property type="match status" value="1"/>
</dbReference>
<protein>
    <submittedName>
        <fullName evidence="3">TIR domain-containing protein</fullName>
    </submittedName>
</protein>
<organism evidence="3 4">
    <name type="scientific">Candidatus Accumulibacter meliphilus</name>
    <dbReference type="NCBI Taxonomy" id="2211374"/>
    <lineage>
        <taxon>Bacteria</taxon>
        <taxon>Pseudomonadati</taxon>
        <taxon>Pseudomonadota</taxon>
        <taxon>Betaproteobacteria</taxon>
        <taxon>Candidatus Accumulibacter</taxon>
    </lineage>
</organism>
<name>A0A369XP79_9PROT</name>
<evidence type="ECO:0000313" key="4">
    <source>
        <dbReference type="Proteomes" id="UP000253831"/>
    </source>
</evidence>
<dbReference type="InterPro" id="IPR027417">
    <property type="entry name" value="P-loop_NTPase"/>
</dbReference>
<dbReference type="InterPro" id="IPR045437">
    <property type="entry name" value="EAD8"/>
</dbReference>
<accession>A0A369XP79</accession>
<dbReference type="Pfam" id="PF03781">
    <property type="entry name" value="FGE-sulfatase"/>
    <property type="match status" value="1"/>
</dbReference>
<feature type="compositionally biased region" description="Low complexity" evidence="1">
    <location>
        <begin position="296"/>
        <end position="307"/>
    </location>
</feature>
<gene>
    <name evidence="3" type="ORF">DVS81_03935</name>
</gene>
<evidence type="ECO:0000259" key="2">
    <source>
        <dbReference type="PROSITE" id="PS50104"/>
    </source>
</evidence>
<dbReference type="InterPro" id="IPR005532">
    <property type="entry name" value="SUMF_dom"/>
</dbReference>
<evidence type="ECO:0000256" key="1">
    <source>
        <dbReference type="SAM" id="MobiDB-lite"/>
    </source>
</evidence>
<dbReference type="AlphaFoldDB" id="A0A369XP79"/>
<dbReference type="Pfam" id="PF05729">
    <property type="entry name" value="NACHT"/>
    <property type="match status" value="1"/>
</dbReference>
<evidence type="ECO:0000313" key="3">
    <source>
        <dbReference type="EMBL" id="RDE51784.1"/>
    </source>
</evidence>
<dbReference type="Pfam" id="PF19961">
    <property type="entry name" value="EAD8"/>
    <property type="match status" value="1"/>
</dbReference>
<dbReference type="InterPro" id="IPR051043">
    <property type="entry name" value="Sulfatase_Mod_Factor_Kinase"/>
</dbReference>
<dbReference type="SUPFAM" id="SSF52200">
    <property type="entry name" value="Toll/Interleukin receptor TIR domain"/>
    <property type="match status" value="1"/>
</dbReference>
<dbReference type="GO" id="GO:0120147">
    <property type="term" value="F:formylglycine-generating oxidase activity"/>
    <property type="evidence" value="ECO:0007669"/>
    <property type="project" value="TreeGrafter"/>
</dbReference>